<proteinExistence type="predicted"/>
<name>A0ABZ2YXX6_9BACT</name>
<dbReference type="Proteomes" id="UP001449657">
    <property type="component" value="Chromosome"/>
</dbReference>
<dbReference type="EMBL" id="CP150096">
    <property type="protein sequence ID" value="WZN44874.1"/>
    <property type="molecule type" value="Genomic_DNA"/>
</dbReference>
<sequence length="130" mass="14437">MKRNAIIGLIAVIVVIVCAFLPWITVQADEGLRTYTGLSSEGSSFGEPGKLSIFVAVLTGVFFLIPKDWAARANLFPSAFLAAWAFRNMLLYSRCEMGICPDQRYGLWLSLLAALTSFVCVLMHRKKFVQ</sequence>
<keyword evidence="3" id="KW-1185">Reference proteome</keyword>
<keyword evidence="1" id="KW-0472">Membrane</keyword>
<evidence type="ECO:0000313" key="2">
    <source>
        <dbReference type="EMBL" id="WZN44874.1"/>
    </source>
</evidence>
<feature type="transmembrane region" description="Helical" evidence="1">
    <location>
        <begin position="7"/>
        <end position="28"/>
    </location>
</feature>
<evidence type="ECO:0000313" key="3">
    <source>
        <dbReference type="Proteomes" id="UP001449657"/>
    </source>
</evidence>
<organism evidence="2 3">
    <name type="scientific">Chitinophaga caseinilytica</name>
    <dbReference type="NCBI Taxonomy" id="2267521"/>
    <lineage>
        <taxon>Bacteria</taxon>
        <taxon>Pseudomonadati</taxon>
        <taxon>Bacteroidota</taxon>
        <taxon>Chitinophagia</taxon>
        <taxon>Chitinophagales</taxon>
        <taxon>Chitinophagaceae</taxon>
        <taxon>Chitinophaga</taxon>
    </lineage>
</organism>
<feature type="transmembrane region" description="Helical" evidence="1">
    <location>
        <begin position="105"/>
        <end position="124"/>
    </location>
</feature>
<feature type="transmembrane region" description="Helical" evidence="1">
    <location>
        <begin position="73"/>
        <end position="93"/>
    </location>
</feature>
<keyword evidence="1" id="KW-1133">Transmembrane helix</keyword>
<gene>
    <name evidence="2" type="ORF">WJU22_18425</name>
</gene>
<dbReference type="RefSeq" id="WP_341839636.1">
    <property type="nucleotide sequence ID" value="NZ_CP149792.1"/>
</dbReference>
<accession>A0ABZ2YXX6</accession>
<feature type="transmembrane region" description="Helical" evidence="1">
    <location>
        <begin position="48"/>
        <end position="66"/>
    </location>
</feature>
<keyword evidence="1" id="KW-0812">Transmembrane</keyword>
<evidence type="ECO:0000256" key="1">
    <source>
        <dbReference type="SAM" id="Phobius"/>
    </source>
</evidence>
<protein>
    <submittedName>
        <fullName evidence="2">Uncharacterized protein</fullName>
    </submittedName>
</protein>
<reference evidence="2 3" key="1">
    <citation type="submission" date="2024-03" db="EMBL/GenBank/DDBJ databases">
        <title>Chitinophaga caseinilytica sp. nov., a casein hydrolysing bacterium isolated from forest soil.</title>
        <authorList>
            <person name="Lee D.S."/>
            <person name="Han D.M."/>
            <person name="Baek J.H."/>
            <person name="Choi D.G."/>
            <person name="Jeon J.H."/>
            <person name="Jeon C.O."/>
        </authorList>
    </citation>
    <scope>NUCLEOTIDE SEQUENCE [LARGE SCALE GENOMIC DNA]</scope>
    <source>
        <strain evidence="2 3">KACC 19118</strain>
    </source>
</reference>